<feature type="compositionally biased region" description="Basic and acidic residues" evidence="2">
    <location>
        <begin position="243"/>
        <end position="252"/>
    </location>
</feature>
<evidence type="ECO:0000259" key="5">
    <source>
        <dbReference type="Pfam" id="PF21530"/>
    </source>
</evidence>
<dbReference type="Pfam" id="PF14214">
    <property type="entry name" value="Helitron_like_N"/>
    <property type="match status" value="1"/>
</dbReference>
<evidence type="ECO:0000259" key="4">
    <source>
        <dbReference type="Pfam" id="PF14214"/>
    </source>
</evidence>
<dbReference type="GO" id="GO:0016787">
    <property type="term" value="F:hydrolase activity"/>
    <property type="evidence" value="ECO:0007669"/>
    <property type="project" value="UniProtKB-KW"/>
</dbReference>
<reference evidence="6" key="2">
    <citation type="journal article" date="2023" name="BMC Genomics">
        <title>Pest status, molecular evolution, and epigenetic factors derived from the genome assembly of Frankliniella fusca, a thysanopteran phytovirus vector.</title>
        <authorList>
            <person name="Catto M.A."/>
            <person name="Labadie P.E."/>
            <person name="Jacobson A.L."/>
            <person name="Kennedy G.G."/>
            <person name="Srinivasan R."/>
            <person name="Hunt B.G."/>
        </authorList>
    </citation>
    <scope>NUCLEOTIDE SEQUENCE</scope>
    <source>
        <strain evidence="6">PL_HMW_Pooled</strain>
    </source>
</reference>
<dbReference type="Proteomes" id="UP001219518">
    <property type="component" value="Unassembled WGS sequence"/>
</dbReference>
<gene>
    <name evidence="6" type="ORF">KUF71_011687</name>
</gene>
<keyword evidence="1" id="KW-0234">DNA repair</keyword>
<keyword evidence="1" id="KW-0067">ATP-binding</keyword>
<dbReference type="GO" id="GO:0043139">
    <property type="term" value="F:5'-3' DNA helicase activity"/>
    <property type="evidence" value="ECO:0007669"/>
    <property type="project" value="UniProtKB-EC"/>
</dbReference>
<evidence type="ECO:0000259" key="3">
    <source>
        <dbReference type="Pfam" id="PF05970"/>
    </source>
</evidence>
<dbReference type="EMBL" id="JAHWGI010001075">
    <property type="protein sequence ID" value="KAK3922213.1"/>
    <property type="molecule type" value="Genomic_DNA"/>
</dbReference>
<dbReference type="InterPro" id="IPR027417">
    <property type="entry name" value="P-loop_NTPase"/>
</dbReference>
<dbReference type="GO" id="GO:0000723">
    <property type="term" value="P:telomere maintenance"/>
    <property type="evidence" value="ECO:0007669"/>
    <property type="project" value="InterPro"/>
</dbReference>
<dbReference type="Pfam" id="PF21530">
    <property type="entry name" value="Pif1_2B_dom"/>
    <property type="match status" value="1"/>
</dbReference>
<feature type="domain" description="Helitron helicase-like" evidence="4">
    <location>
        <begin position="626"/>
        <end position="810"/>
    </location>
</feature>
<comment type="similarity">
    <text evidence="1">Belongs to the helicase family.</text>
</comment>
<dbReference type="SUPFAM" id="SSF52540">
    <property type="entry name" value="P-loop containing nucleoside triphosphate hydrolases"/>
    <property type="match status" value="2"/>
</dbReference>
<evidence type="ECO:0000313" key="6">
    <source>
        <dbReference type="EMBL" id="KAK3922213.1"/>
    </source>
</evidence>
<accession>A0AAE1HJ87</accession>
<dbReference type="PANTHER" id="PTHR10492:SF57">
    <property type="entry name" value="ATP-DEPENDENT DNA HELICASE"/>
    <property type="match status" value="1"/>
</dbReference>
<feature type="domain" description="DNA helicase Pif1-like DEAD-box helicase" evidence="3">
    <location>
        <begin position="1270"/>
        <end position="1481"/>
    </location>
</feature>
<feature type="region of interest" description="Disordered" evidence="2">
    <location>
        <begin position="172"/>
        <end position="253"/>
    </location>
</feature>
<evidence type="ECO:0000256" key="2">
    <source>
        <dbReference type="SAM" id="MobiDB-lite"/>
    </source>
</evidence>
<reference evidence="6" key="1">
    <citation type="submission" date="2021-07" db="EMBL/GenBank/DDBJ databases">
        <authorList>
            <person name="Catto M.A."/>
            <person name="Jacobson A."/>
            <person name="Kennedy G."/>
            <person name="Labadie P."/>
            <person name="Hunt B.G."/>
            <person name="Srinivasan R."/>
        </authorList>
    </citation>
    <scope>NUCLEOTIDE SEQUENCE</scope>
    <source>
        <strain evidence="6">PL_HMW_Pooled</strain>
        <tissue evidence="6">Head</tissue>
    </source>
</reference>
<comment type="cofactor">
    <cofactor evidence="1">
        <name>Mg(2+)</name>
        <dbReference type="ChEBI" id="CHEBI:18420"/>
    </cofactor>
</comment>
<comment type="catalytic activity">
    <reaction evidence="1">
        <text>ATP + H2O = ADP + phosphate + H(+)</text>
        <dbReference type="Rhea" id="RHEA:13065"/>
        <dbReference type="ChEBI" id="CHEBI:15377"/>
        <dbReference type="ChEBI" id="CHEBI:15378"/>
        <dbReference type="ChEBI" id="CHEBI:30616"/>
        <dbReference type="ChEBI" id="CHEBI:43474"/>
        <dbReference type="ChEBI" id="CHEBI:456216"/>
        <dbReference type="EC" id="5.6.2.3"/>
    </reaction>
</comment>
<sequence>MNSCEYTGCRYWTVQGDGLCFYRAASVLLYKTEARCLDLHKLCINHVAKHWMSYKNRYNFNGRCKYDSAADYRSQCLKKKANGSYEYATDVEIEVMSELLQINIILIGVGPSALPHDGDVYPLGYVGSPQNTNGTLSVRVRNHGSQAAHFEPFSEIPAGYKEKLDEYLEEVFGQPMDQTEPVTPKPGRGRPKTPKKTKKTPTKSPKTPTRSPKTPVTKSETTPKPKAKRRGFPEVPQTPTKLPRTEESDAGKVEAPINVYEDPTMVLPVPAFDIVEENCCSDDGNLSDPDDPPYPGELVTKSPDQKNPVPRLKPWAALPNNPTTFPTFSMKVDNLGTKARYYMAAAVHDFLQCQLSVNIVERFSDPPSYVSKVLDLAVTKERNQHPKSSEFKANILAYNRMFSTVQFRRRTTNQPRKGPFTVQSVNGKVTFEPNSYKNGEDVLAPGQIYFVENDHDTINYRMATSAEGVTIDPSIVELFERYLHSNNGYVRCFQTTAELKRAEEVLAISEGRQPRDVILAINPRPKQRSGYRLAMNELIHNMLDNEFARPCRDFLAAVFYGSLADVHYDTFYVPRPTEPDDVFPRLTGSELTLDIQTYPLLHLHAEDSWSLTKEKGKDTSSTLRQYYNYRLQVRFEDFNPLFSSGRLFSEYLLNAAVRIEKNKLDYLQQNQVLLKASSYKLLKEYIRAQAASLNKTFVDSKLVILPKSFTNSPRWRQDRFLNGMAMARKFGPPTYFITMTTNPKWPEITAALKQGEKWTDRPDIVVRVFQDRKRHLLSDFINKQIFGEVKAYFTTDEFQKSSLPHCHILLFIVDEDKPKSPEEIDRLITAEIPDKDHPAYNMVVEHMMHHACDKMTGRRKPGCFADGQKCRFRFPQKWCDETDIDSRYVSYRRRQDGKRVQCKTTKTYLDNRNTVPTNHYVIYRHQCHVCCLYSKTTVEAFKYLCIYFNKGGENTYVSITDKNKASDNPFYEWNEIEHYRECRYLNAAEAVYIIKAHEMGLASHAVFVLPFHEEDLQTIIFEEGNEEGAVTDAQDSMLMGFFKINEMTEMAEFNGDTIHNDPRDLLYVDMPTRFTWDRKKKEWHSRKSGNALGRLGVILPNDKNLELFHLRALLMNIKGPTCFQDLKTKDGTVYDTYTEACIAWGLAENSKLPFQILAEITTVMNPSALRYNFCIIIKFCHPKSALALWEVFKDNLSEDFAPRGSFPTIIHHNVALHHISELMKKLDMIYSKTDLPEIDKQLFTDYGTSSNFDDDPVFNIDDLHNDLIKLRPHQLHVYEKIVAKINKNDEDGSNMFLLLGAGGVGKTFVYNTLIKYCMVKNIAFGACAYTGIAATLLLGGQTAHKLFGIPLKETEGLQFLSSISTQSEDAKRLIDMKVIIWDEISMVHKWQLEIVDKFLRSLTGINKPFANKIMVFSGSLRQILPVQKGAKRKDIIESCIINSKLWEQFEIIEMTHNIRAEDDPEFSKWLLKVGDGTANQPGTSRVDLPLHMRVETLDKLIEQTFPNGPEHATGEEVILTPLNRDMREINDRVAELLPGKSKLYLSYNKFQPDDTWEGVQIPITSDLLESTDAANLPPHRLNLKEGSIIMLLCNLDVRKGLCNGSRFRVLKCLEHSIKCQRLYGPKELINEPGGASPPLPDLIANC</sequence>
<keyword evidence="1" id="KW-0378">Hydrolase</keyword>
<keyword evidence="1" id="KW-0233">DNA recombination</keyword>
<evidence type="ECO:0000313" key="7">
    <source>
        <dbReference type="Proteomes" id="UP001219518"/>
    </source>
</evidence>
<feature type="compositionally biased region" description="Basic residues" evidence="2">
    <location>
        <begin position="187"/>
        <end position="201"/>
    </location>
</feature>
<dbReference type="Pfam" id="PF05970">
    <property type="entry name" value="PIF1"/>
    <property type="match status" value="1"/>
</dbReference>
<dbReference type="PANTHER" id="PTHR10492">
    <property type="match status" value="1"/>
</dbReference>
<keyword evidence="1" id="KW-0547">Nucleotide-binding</keyword>
<dbReference type="EC" id="5.6.2.3" evidence="1"/>
<feature type="compositionally biased region" description="Low complexity" evidence="2">
    <location>
        <begin position="202"/>
        <end position="219"/>
    </location>
</feature>
<dbReference type="InterPro" id="IPR049163">
    <property type="entry name" value="Pif1-like_2B_dom"/>
</dbReference>
<keyword evidence="7" id="KW-1185">Reference proteome</keyword>
<evidence type="ECO:0000256" key="1">
    <source>
        <dbReference type="RuleBase" id="RU363044"/>
    </source>
</evidence>
<keyword evidence="1" id="KW-0227">DNA damage</keyword>
<name>A0AAE1HJ87_9NEOP</name>
<proteinExistence type="inferred from homology"/>
<organism evidence="6 7">
    <name type="scientific">Frankliniella fusca</name>
    <dbReference type="NCBI Taxonomy" id="407009"/>
    <lineage>
        <taxon>Eukaryota</taxon>
        <taxon>Metazoa</taxon>
        <taxon>Ecdysozoa</taxon>
        <taxon>Arthropoda</taxon>
        <taxon>Hexapoda</taxon>
        <taxon>Insecta</taxon>
        <taxon>Pterygota</taxon>
        <taxon>Neoptera</taxon>
        <taxon>Paraneoptera</taxon>
        <taxon>Thysanoptera</taxon>
        <taxon>Terebrantia</taxon>
        <taxon>Thripoidea</taxon>
        <taxon>Thripidae</taxon>
        <taxon>Frankliniella</taxon>
    </lineage>
</organism>
<dbReference type="Gene3D" id="3.90.70.80">
    <property type="match status" value="1"/>
</dbReference>
<dbReference type="GO" id="GO:0006310">
    <property type="term" value="P:DNA recombination"/>
    <property type="evidence" value="ECO:0007669"/>
    <property type="project" value="UniProtKB-KW"/>
</dbReference>
<dbReference type="InterPro" id="IPR010285">
    <property type="entry name" value="DNA_helicase_pif1-like_DEAD"/>
</dbReference>
<feature type="domain" description="DNA helicase Pif1-like 2B" evidence="5">
    <location>
        <begin position="1566"/>
        <end position="1609"/>
    </location>
</feature>
<comment type="caution">
    <text evidence="6">The sequence shown here is derived from an EMBL/GenBank/DDBJ whole genome shotgun (WGS) entry which is preliminary data.</text>
</comment>
<dbReference type="Gene3D" id="3.40.50.300">
    <property type="entry name" value="P-loop containing nucleotide triphosphate hydrolases"/>
    <property type="match status" value="1"/>
</dbReference>
<dbReference type="GO" id="GO:0005524">
    <property type="term" value="F:ATP binding"/>
    <property type="evidence" value="ECO:0007669"/>
    <property type="project" value="UniProtKB-KW"/>
</dbReference>
<dbReference type="InterPro" id="IPR025476">
    <property type="entry name" value="Helitron_helicase-like"/>
</dbReference>
<protein>
    <recommendedName>
        <fullName evidence="1">ATP-dependent DNA helicase</fullName>
        <ecNumber evidence="1">5.6.2.3</ecNumber>
    </recommendedName>
</protein>
<keyword evidence="1 6" id="KW-0347">Helicase</keyword>
<dbReference type="GO" id="GO:0006281">
    <property type="term" value="P:DNA repair"/>
    <property type="evidence" value="ECO:0007669"/>
    <property type="project" value="UniProtKB-KW"/>
</dbReference>